<sequence>LEAKWEEAKFGSKVRRSQVWKQSEKQPSLEATWKATKFGSSQVWKQPSLEAAKFGSSQVWKQTKQEANKTGSKQSGKQTKRETNKVESNSRKGQMLVLGKEHYNFVVRKMGVIYYVTFMWQGKKGDTSQSSTEEKNEKS</sequence>
<evidence type="ECO:0000256" key="1">
    <source>
        <dbReference type="SAM" id="MobiDB-lite"/>
    </source>
</evidence>
<organism evidence="2 3">
    <name type="scientific">Plasmodium ovale curtisi</name>
    <dbReference type="NCBI Taxonomy" id="864141"/>
    <lineage>
        <taxon>Eukaryota</taxon>
        <taxon>Sar</taxon>
        <taxon>Alveolata</taxon>
        <taxon>Apicomplexa</taxon>
        <taxon>Aconoidasida</taxon>
        <taxon>Haemosporida</taxon>
        <taxon>Plasmodiidae</taxon>
        <taxon>Plasmodium</taxon>
        <taxon>Plasmodium (Plasmodium)</taxon>
    </lineage>
</organism>
<name>A0A1A8VWL5_PLAOA</name>
<reference evidence="3" key="1">
    <citation type="submission" date="2016-05" db="EMBL/GenBank/DDBJ databases">
        <authorList>
            <person name="Naeem Raeece"/>
        </authorList>
    </citation>
    <scope>NUCLEOTIDE SEQUENCE [LARGE SCALE GENOMIC DNA]</scope>
</reference>
<feature type="region of interest" description="Disordered" evidence="1">
    <location>
        <begin position="55"/>
        <end position="93"/>
    </location>
</feature>
<gene>
    <name evidence="2" type="ORF">POVCU2_0024340</name>
</gene>
<protein>
    <submittedName>
        <fullName evidence="2">Uncharacterized protein</fullName>
    </submittedName>
</protein>
<dbReference type="AlphaFoldDB" id="A0A1A8VWL5"/>
<evidence type="ECO:0000313" key="2">
    <source>
        <dbReference type="EMBL" id="SBS84089.1"/>
    </source>
</evidence>
<dbReference type="EMBL" id="FLQU01000337">
    <property type="protein sequence ID" value="SBS84089.1"/>
    <property type="molecule type" value="Genomic_DNA"/>
</dbReference>
<accession>A0A1A8VWL5</accession>
<feature type="non-terminal residue" evidence="2">
    <location>
        <position position="1"/>
    </location>
</feature>
<feature type="compositionally biased region" description="Basic and acidic residues" evidence="1">
    <location>
        <begin position="79"/>
        <end position="90"/>
    </location>
</feature>
<dbReference type="Proteomes" id="UP000078560">
    <property type="component" value="Unassembled WGS sequence"/>
</dbReference>
<proteinExistence type="predicted"/>
<evidence type="ECO:0000313" key="3">
    <source>
        <dbReference type="Proteomes" id="UP000078560"/>
    </source>
</evidence>
<feature type="compositionally biased region" description="Polar residues" evidence="1">
    <location>
        <begin position="68"/>
        <end position="77"/>
    </location>
</feature>